<evidence type="ECO:0000256" key="1">
    <source>
        <dbReference type="SAM" id="SignalP"/>
    </source>
</evidence>
<sequence length="158" mass="18016">MTSVKWRKALHKTTLISAIMLLMACEPQPTGDEAEQYVLSIDQLQLPTANWALSSAAIQLSFCRDRVNEALMAEADELNRWRLVGEQSAFPENRQEGLQQLIALYRQHDVLLYQLSGNFGAQWYRIAYRPNQPEPNIIEAFAKIGRDSKICFSSLDND</sequence>
<dbReference type="RefSeq" id="WP_092855966.1">
    <property type="nucleotide sequence ID" value="NZ_FOYU01000001.1"/>
</dbReference>
<dbReference type="PROSITE" id="PS51257">
    <property type="entry name" value="PROKAR_LIPOPROTEIN"/>
    <property type="match status" value="1"/>
</dbReference>
<organism evidence="2 3">
    <name type="scientific">Pseudidiomarina maritima</name>
    <dbReference type="NCBI Taxonomy" id="519453"/>
    <lineage>
        <taxon>Bacteria</taxon>
        <taxon>Pseudomonadati</taxon>
        <taxon>Pseudomonadota</taxon>
        <taxon>Gammaproteobacteria</taxon>
        <taxon>Alteromonadales</taxon>
        <taxon>Idiomarinaceae</taxon>
        <taxon>Pseudidiomarina</taxon>
    </lineage>
</organism>
<evidence type="ECO:0000313" key="3">
    <source>
        <dbReference type="Proteomes" id="UP000199424"/>
    </source>
</evidence>
<proteinExistence type="predicted"/>
<dbReference type="AlphaFoldDB" id="A0A1I6GPA9"/>
<evidence type="ECO:0000313" key="2">
    <source>
        <dbReference type="EMBL" id="SFR43961.1"/>
    </source>
</evidence>
<name>A0A1I6GPA9_9GAMM</name>
<dbReference type="Proteomes" id="UP000199424">
    <property type="component" value="Unassembled WGS sequence"/>
</dbReference>
<feature type="signal peptide" evidence="1">
    <location>
        <begin position="1"/>
        <end position="24"/>
    </location>
</feature>
<keyword evidence="3" id="KW-1185">Reference proteome</keyword>
<feature type="chain" id="PRO_5011768319" evidence="1">
    <location>
        <begin position="25"/>
        <end position="158"/>
    </location>
</feature>
<keyword evidence="1" id="KW-0732">Signal</keyword>
<gene>
    <name evidence="2" type="ORF">SAMN04488070_1025</name>
</gene>
<accession>A0A1I6GPA9</accession>
<dbReference type="EMBL" id="FOYU01000001">
    <property type="protein sequence ID" value="SFR43961.1"/>
    <property type="molecule type" value="Genomic_DNA"/>
</dbReference>
<reference evidence="3" key="1">
    <citation type="submission" date="2016-10" db="EMBL/GenBank/DDBJ databases">
        <authorList>
            <person name="Varghese N."/>
            <person name="Submissions S."/>
        </authorList>
    </citation>
    <scope>NUCLEOTIDE SEQUENCE [LARGE SCALE GENOMIC DNA]</scope>
    <source>
        <strain evidence="3">CGMCC 1.7285</strain>
    </source>
</reference>
<protein>
    <submittedName>
        <fullName evidence="2">Uncharacterized protein</fullName>
    </submittedName>
</protein>